<feature type="compositionally biased region" description="Basic and acidic residues" evidence="1">
    <location>
        <begin position="266"/>
        <end position="281"/>
    </location>
</feature>
<protein>
    <submittedName>
        <fullName evidence="3">Uncharacterized protein</fullName>
    </submittedName>
</protein>
<accession>A0AAN8FH51</accession>
<comment type="caution">
    <text evidence="3">The sequence shown here is derived from an EMBL/GenBank/DDBJ whole genome shotgun (WGS) entry which is preliminary data.</text>
</comment>
<feature type="compositionally biased region" description="Polar residues" evidence="1">
    <location>
        <begin position="227"/>
        <end position="243"/>
    </location>
</feature>
<dbReference type="Proteomes" id="UP001331761">
    <property type="component" value="Unassembled WGS sequence"/>
</dbReference>
<dbReference type="EMBL" id="WIXE01008953">
    <property type="protein sequence ID" value="KAK5978840.1"/>
    <property type="molecule type" value="Genomic_DNA"/>
</dbReference>
<evidence type="ECO:0000313" key="3">
    <source>
        <dbReference type="EMBL" id="KAK5978840.1"/>
    </source>
</evidence>
<evidence type="ECO:0000313" key="4">
    <source>
        <dbReference type="Proteomes" id="UP001331761"/>
    </source>
</evidence>
<name>A0AAN8FH51_TRICO</name>
<keyword evidence="2" id="KW-0812">Transmembrane</keyword>
<feature type="region of interest" description="Disordered" evidence="1">
    <location>
        <begin position="211"/>
        <end position="281"/>
    </location>
</feature>
<feature type="compositionally biased region" description="Acidic residues" evidence="1">
    <location>
        <begin position="211"/>
        <end position="220"/>
    </location>
</feature>
<keyword evidence="4" id="KW-1185">Reference proteome</keyword>
<sequence length="281" mass="32156">MRRKYDFQSNFWTVPWSQEDVITGDHIFVSGSDLIIRCPPSDCLADISLFLGRTKASLPSSMRKAFVCLGKLTKDGRLYDTLKMASDWIRKGWLQASAGVPSSNETDAVQSQWNRRAARSADDYWYSDDERGYVYQRQQSTAPPEPSVRSRHMDIPFFNETYQFYQLVLVIMSALLAFILILQYCLLWYMTRMRENYVLLSRSALYEDVDETETDTDTDSSLDSGTQQKSEISSSRAPKSSMKTSRKGKSTDDLINSVDDNVPSELKSKRAPEELKSGIYQ</sequence>
<gene>
    <name evidence="3" type="ORF">GCK32_012077</name>
</gene>
<keyword evidence="2" id="KW-1133">Transmembrane helix</keyword>
<organism evidence="3 4">
    <name type="scientific">Trichostrongylus colubriformis</name>
    <name type="common">Black scour worm</name>
    <dbReference type="NCBI Taxonomy" id="6319"/>
    <lineage>
        <taxon>Eukaryota</taxon>
        <taxon>Metazoa</taxon>
        <taxon>Ecdysozoa</taxon>
        <taxon>Nematoda</taxon>
        <taxon>Chromadorea</taxon>
        <taxon>Rhabditida</taxon>
        <taxon>Rhabditina</taxon>
        <taxon>Rhabditomorpha</taxon>
        <taxon>Strongyloidea</taxon>
        <taxon>Trichostrongylidae</taxon>
        <taxon>Trichostrongylus</taxon>
    </lineage>
</organism>
<evidence type="ECO:0000256" key="2">
    <source>
        <dbReference type="SAM" id="Phobius"/>
    </source>
</evidence>
<feature type="transmembrane region" description="Helical" evidence="2">
    <location>
        <begin position="164"/>
        <end position="189"/>
    </location>
</feature>
<keyword evidence="2" id="KW-0472">Membrane</keyword>
<reference evidence="3 4" key="1">
    <citation type="submission" date="2019-10" db="EMBL/GenBank/DDBJ databases">
        <title>Assembly and Annotation for the nematode Trichostrongylus colubriformis.</title>
        <authorList>
            <person name="Martin J."/>
        </authorList>
    </citation>
    <scope>NUCLEOTIDE SEQUENCE [LARGE SCALE GENOMIC DNA]</scope>
    <source>
        <strain evidence="3">G859</strain>
        <tissue evidence="3">Whole worm</tissue>
    </source>
</reference>
<proteinExistence type="predicted"/>
<dbReference type="AlphaFoldDB" id="A0AAN8FH51"/>
<evidence type="ECO:0000256" key="1">
    <source>
        <dbReference type="SAM" id="MobiDB-lite"/>
    </source>
</evidence>